<evidence type="ECO:0000256" key="1">
    <source>
        <dbReference type="SAM" id="MobiDB-lite"/>
    </source>
</evidence>
<feature type="transmembrane region" description="Helical" evidence="2">
    <location>
        <begin position="35"/>
        <end position="58"/>
    </location>
</feature>
<keyword evidence="2" id="KW-0812">Transmembrane</keyword>
<protein>
    <submittedName>
        <fullName evidence="3">Uncharacterized protein</fullName>
    </submittedName>
</protein>
<keyword evidence="2" id="KW-1133">Transmembrane helix</keyword>
<evidence type="ECO:0000313" key="3">
    <source>
        <dbReference type="EMBL" id="KAK7099006.1"/>
    </source>
</evidence>
<keyword evidence="2" id="KW-0472">Membrane</keyword>
<feature type="compositionally biased region" description="Polar residues" evidence="1">
    <location>
        <begin position="140"/>
        <end position="160"/>
    </location>
</feature>
<name>A0AAN9B5J4_9CAEN</name>
<proteinExistence type="predicted"/>
<evidence type="ECO:0000256" key="2">
    <source>
        <dbReference type="SAM" id="Phobius"/>
    </source>
</evidence>
<dbReference type="AlphaFoldDB" id="A0AAN9B5J4"/>
<keyword evidence="4" id="KW-1185">Reference proteome</keyword>
<reference evidence="3 4" key="1">
    <citation type="submission" date="2024-02" db="EMBL/GenBank/DDBJ databases">
        <title>Chromosome-scale genome assembly of the rough periwinkle Littorina saxatilis.</title>
        <authorList>
            <person name="De Jode A."/>
            <person name="Faria R."/>
            <person name="Formenti G."/>
            <person name="Sims Y."/>
            <person name="Smith T.P."/>
            <person name="Tracey A."/>
            <person name="Wood J.M.D."/>
            <person name="Zagrodzka Z.B."/>
            <person name="Johannesson K."/>
            <person name="Butlin R.K."/>
            <person name="Leder E.H."/>
        </authorList>
    </citation>
    <scope>NUCLEOTIDE SEQUENCE [LARGE SCALE GENOMIC DNA]</scope>
    <source>
        <strain evidence="3">Snail1</strain>
        <tissue evidence="3">Muscle</tissue>
    </source>
</reference>
<feature type="region of interest" description="Disordered" evidence="1">
    <location>
        <begin position="1"/>
        <end position="28"/>
    </location>
</feature>
<feature type="region of interest" description="Disordered" evidence="1">
    <location>
        <begin position="222"/>
        <end position="258"/>
    </location>
</feature>
<feature type="region of interest" description="Disordered" evidence="1">
    <location>
        <begin position="275"/>
        <end position="316"/>
    </location>
</feature>
<dbReference type="EMBL" id="JBAMIC010000012">
    <property type="protein sequence ID" value="KAK7099006.1"/>
    <property type="molecule type" value="Genomic_DNA"/>
</dbReference>
<gene>
    <name evidence="3" type="ORF">V1264_003211</name>
</gene>
<evidence type="ECO:0000313" key="4">
    <source>
        <dbReference type="Proteomes" id="UP001374579"/>
    </source>
</evidence>
<comment type="caution">
    <text evidence="3">The sequence shown here is derived from an EMBL/GenBank/DDBJ whole genome shotgun (WGS) entry which is preliminary data.</text>
</comment>
<accession>A0AAN9B5J4</accession>
<feature type="compositionally biased region" description="Low complexity" evidence="1">
    <location>
        <begin position="289"/>
        <end position="299"/>
    </location>
</feature>
<feature type="compositionally biased region" description="Polar residues" evidence="1">
    <location>
        <begin position="1"/>
        <end position="20"/>
    </location>
</feature>
<feature type="region of interest" description="Disordered" evidence="1">
    <location>
        <begin position="124"/>
        <end position="182"/>
    </location>
</feature>
<organism evidence="3 4">
    <name type="scientific">Littorina saxatilis</name>
    <dbReference type="NCBI Taxonomy" id="31220"/>
    <lineage>
        <taxon>Eukaryota</taxon>
        <taxon>Metazoa</taxon>
        <taxon>Spiralia</taxon>
        <taxon>Lophotrochozoa</taxon>
        <taxon>Mollusca</taxon>
        <taxon>Gastropoda</taxon>
        <taxon>Caenogastropoda</taxon>
        <taxon>Littorinimorpha</taxon>
        <taxon>Littorinoidea</taxon>
        <taxon>Littorinidae</taxon>
        <taxon>Littorina</taxon>
    </lineage>
</organism>
<sequence>MPPVADNTSEPSMNATLDGRTNSKTDDDGGLSGGAVAGVVIVVIAVIAVAVIIVGIFLMRRKRAKAKPNKTQQRLQHTNSISNSMYMLAHHNVAGNRPDIIPSAPPQPEYSNMSVYNVPETADSSPIYSVPDDLDLPPTASRSPQKSTGYELSTTLQPSGTVADAGSMQHRTNGGKVSGLSAEACNKSGQSRYNELFLRGNGSQSGGRKSGDTYDHLNEENAREKVEAGTNSTAENEYSLAQDEHDTPHSHVYTNSNSLNQQENEYSLVYEENKPSLGCDKNEHSLAAQNNDDSSQQNNEYSLAQHPGSAGNAGNAQNVTENEYANFHNPPKNAAKNGTTKNDDYNRLDFEDAAYSSSQVPGEKMEYYNACEKNEKYDHLQNDQDCSKGSGEAVYRNLGFEENEYEI</sequence>
<dbReference type="Proteomes" id="UP001374579">
    <property type="component" value="Unassembled WGS sequence"/>
</dbReference>